<protein>
    <recommendedName>
        <fullName evidence="3">Interleukin-11</fullName>
    </recommendedName>
</protein>
<dbReference type="GO" id="GO:0005737">
    <property type="term" value="C:cytoplasm"/>
    <property type="evidence" value="ECO:0007669"/>
    <property type="project" value="TreeGrafter"/>
</dbReference>
<dbReference type="GO" id="GO:0008083">
    <property type="term" value="F:growth factor activity"/>
    <property type="evidence" value="ECO:0007669"/>
    <property type="project" value="TreeGrafter"/>
</dbReference>
<accession>A0A4Z2EII8</accession>
<keyword evidence="2" id="KW-1185">Reference proteome</keyword>
<dbReference type="SUPFAM" id="SSF47266">
    <property type="entry name" value="4-helical cytokines"/>
    <property type="match status" value="1"/>
</dbReference>
<proteinExistence type="predicted"/>
<dbReference type="Pfam" id="PF07400">
    <property type="entry name" value="IL11"/>
    <property type="match status" value="1"/>
</dbReference>
<dbReference type="GO" id="GO:0005125">
    <property type="term" value="F:cytokine activity"/>
    <property type="evidence" value="ECO:0007669"/>
    <property type="project" value="TreeGrafter"/>
</dbReference>
<dbReference type="OrthoDB" id="8828755at2759"/>
<reference evidence="1 2" key="1">
    <citation type="submission" date="2019-03" db="EMBL/GenBank/DDBJ databases">
        <title>First draft genome of Liparis tanakae, snailfish: a comprehensive survey of snailfish specific genes.</title>
        <authorList>
            <person name="Kim W."/>
            <person name="Song I."/>
            <person name="Jeong J.-H."/>
            <person name="Kim D."/>
            <person name="Kim S."/>
            <person name="Ryu S."/>
            <person name="Song J.Y."/>
            <person name="Lee S.K."/>
        </authorList>
    </citation>
    <scope>NUCLEOTIDE SEQUENCE [LARGE SCALE GENOMIC DNA]</scope>
    <source>
        <tissue evidence="1">Muscle</tissue>
    </source>
</reference>
<dbReference type="InterPro" id="IPR009079">
    <property type="entry name" value="4_helix_cytokine-like_core"/>
</dbReference>
<dbReference type="Gene3D" id="1.20.1250.10">
    <property type="match status" value="1"/>
</dbReference>
<evidence type="ECO:0000313" key="1">
    <source>
        <dbReference type="EMBL" id="TNN28274.1"/>
    </source>
</evidence>
<dbReference type="AlphaFoldDB" id="A0A4Z2EII8"/>
<dbReference type="PANTHER" id="PTHR16922:SF0">
    <property type="entry name" value="INTERLEUKIN-11"/>
    <property type="match status" value="1"/>
</dbReference>
<evidence type="ECO:0008006" key="3">
    <source>
        <dbReference type="Google" id="ProtNLM"/>
    </source>
</evidence>
<dbReference type="InterPro" id="IPR020438">
    <property type="entry name" value="IL-11"/>
</dbReference>
<name>A0A4Z2EII8_9TELE</name>
<dbReference type="PANTHER" id="PTHR16922">
    <property type="entry name" value="INTERLEUKIN 11"/>
    <property type="match status" value="1"/>
</dbReference>
<dbReference type="GO" id="GO:0008284">
    <property type="term" value="P:positive regulation of cell population proliferation"/>
    <property type="evidence" value="ECO:0007669"/>
    <property type="project" value="TreeGrafter"/>
</dbReference>
<dbReference type="GO" id="GO:0043410">
    <property type="term" value="P:positive regulation of MAPK cascade"/>
    <property type="evidence" value="ECO:0007669"/>
    <property type="project" value="TreeGrafter"/>
</dbReference>
<dbReference type="Proteomes" id="UP000314294">
    <property type="component" value="Unassembled WGS sequence"/>
</dbReference>
<comment type="caution">
    <text evidence="1">The sequence shown here is derived from an EMBL/GenBank/DDBJ whole genome shotgun (WGS) entry which is preliminary data.</text>
</comment>
<organism evidence="1 2">
    <name type="scientific">Liparis tanakae</name>
    <name type="common">Tanaka's snailfish</name>
    <dbReference type="NCBI Taxonomy" id="230148"/>
    <lineage>
        <taxon>Eukaryota</taxon>
        <taxon>Metazoa</taxon>
        <taxon>Chordata</taxon>
        <taxon>Craniata</taxon>
        <taxon>Vertebrata</taxon>
        <taxon>Euteleostomi</taxon>
        <taxon>Actinopterygii</taxon>
        <taxon>Neopterygii</taxon>
        <taxon>Teleostei</taxon>
        <taxon>Neoteleostei</taxon>
        <taxon>Acanthomorphata</taxon>
        <taxon>Eupercaria</taxon>
        <taxon>Perciformes</taxon>
        <taxon>Cottioidei</taxon>
        <taxon>Cottales</taxon>
        <taxon>Liparidae</taxon>
        <taxon>Liparis</taxon>
    </lineage>
</organism>
<evidence type="ECO:0000313" key="2">
    <source>
        <dbReference type="Proteomes" id="UP000314294"/>
    </source>
</evidence>
<sequence length="212" mass="23846">MNSSLTFSLLFFAVIRDSSLILLPLLLLAELCVRSSARPAPRSALCGLLRPMIHQVDGLSGLSHKLHHLTKDELANFEAAEYRLDGLPHFEQTFIHFSSMQLNQSLSQLLLYTQAFRLHADWLIKAKENVSLPSRAAEGASTHLLQLSTLINASLHQMGEEAPQLAPPSLPAVSTAFDVLRFSVEFSNRLQRFCHWSKRVLGHLQRRSCPRR</sequence>
<gene>
    <name evidence="1" type="ORF">EYF80_061578</name>
</gene>
<dbReference type="EMBL" id="SRLO01007088">
    <property type="protein sequence ID" value="TNN28274.1"/>
    <property type="molecule type" value="Genomic_DNA"/>
</dbReference>